<keyword evidence="2" id="KW-0539">Nucleus</keyword>
<feature type="compositionally biased region" description="Basic residues" evidence="3">
    <location>
        <begin position="654"/>
        <end position="665"/>
    </location>
</feature>
<dbReference type="GO" id="GO:0005634">
    <property type="term" value="C:nucleus"/>
    <property type="evidence" value="ECO:0007669"/>
    <property type="project" value="UniProtKB-SubCell"/>
</dbReference>
<reference evidence="5" key="1">
    <citation type="submission" date="2023-07" db="EMBL/GenBank/DDBJ databases">
        <title>Black Yeasts Isolated from many extreme environments.</title>
        <authorList>
            <person name="Coleine C."/>
            <person name="Stajich J.E."/>
            <person name="Selbmann L."/>
        </authorList>
    </citation>
    <scope>NUCLEOTIDE SEQUENCE</scope>
    <source>
        <strain evidence="5">CCFEE 5485</strain>
    </source>
</reference>
<dbReference type="Pfam" id="PF04082">
    <property type="entry name" value="Fungal_trans"/>
    <property type="match status" value="1"/>
</dbReference>
<evidence type="ECO:0000256" key="3">
    <source>
        <dbReference type="SAM" id="MobiDB-lite"/>
    </source>
</evidence>
<feature type="domain" description="Xylanolytic transcriptional activator regulatory" evidence="4">
    <location>
        <begin position="281"/>
        <end position="424"/>
    </location>
</feature>
<dbReference type="AlphaFoldDB" id="A0AAE0WXE5"/>
<evidence type="ECO:0000313" key="5">
    <source>
        <dbReference type="EMBL" id="KAK3679719.1"/>
    </source>
</evidence>
<dbReference type="Proteomes" id="UP001274830">
    <property type="component" value="Unassembled WGS sequence"/>
</dbReference>
<organism evidence="5 6">
    <name type="scientific">Recurvomyces mirabilis</name>
    <dbReference type="NCBI Taxonomy" id="574656"/>
    <lineage>
        <taxon>Eukaryota</taxon>
        <taxon>Fungi</taxon>
        <taxon>Dikarya</taxon>
        <taxon>Ascomycota</taxon>
        <taxon>Pezizomycotina</taxon>
        <taxon>Dothideomycetes</taxon>
        <taxon>Dothideomycetidae</taxon>
        <taxon>Mycosphaerellales</taxon>
        <taxon>Teratosphaeriaceae</taxon>
        <taxon>Recurvomyces</taxon>
    </lineage>
</organism>
<dbReference type="InterPro" id="IPR050613">
    <property type="entry name" value="Sec_Metabolite_Reg"/>
</dbReference>
<comment type="subcellular location">
    <subcellularLocation>
        <location evidence="1">Nucleus</location>
    </subcellularLocation>
</comment>
<dbReference type="PANTHER" id="PTHR31001:SF40">
    <property type="entry name" value="ZN(II)2CYS6 TRANSCRIPTION FACTOR (EUROFUNG)"/>
    <property type="match status" value="1"/>
</dbReference>
<proteinExistence type="predicted"/>
<evidence type="ECO:0000259" key="4">
    <source>
        <dbReference type="Pfam" id="PF04082"/>
    </source>
</evidence>
<evidence type="ECO:0000256" key="1">
    <source>
        <dbReference type="ARBA" id="ARBA00004123"/>
    </source>
</evidence>
<feature type="region of interest" description="Disordered" evidence="3">
    <location>
        <begin position="645"/>
        <end position="670"/>
    </location>
</feature>
<gene>
    <name evidence="5" type="ORF">LTR78_000095</name>
</gene>
<comment type="caution">
    <text evidence="5">The sequence shown here is derived from an EMBL/GenBank/DDBJ whole genome shotgun (WGS) entry which is preliminary data.</text>
</comment>
<dbReference type="CDD" id="cd12148">
    <property type="entry name" value="fungal_TF_MHR"/>
    <property type="match status" value="1"/>
</dbReference>
<accession>A0AAE0WXE5</accession>
<name>A0AAE0WXE5_9PEZI</name>
<dbReference type="InterPro" id="IPR007219">
    <property type="entry name" value="XnlR_reg_dom"/>
</dbReference>
<sequence>MTRRGEALPTPAGSVDVTVEEDGDAAMVAMGSRSVSAAGMNSIDLVVALGSDAFGRVSVDHTTAPAANEFSRINSLVSSSPSGGSEAFSRTNALWPQTPSSRTIEIDEDRECLAQIVEVLQGLHHFETIRNMLHRYCLESKASCVPAALIVNGVETLSSLTGDWRPGSGPRSGEETLHFARCVMESTKRPLRITSATTPEEYLRMNTGANLRLEYLGTLYAIGGRAYIYEESSDGVRPDFVQAMYRYSAACRALYQKLAAPNDAGCWHALEQALYCSHVKGDKSEDVWRALGDVSSDVLAAGYHNEKLITQDTPFFLAETRRRVFVKAYVLNMALSSLFDRPPRISRRYSSTLAPLNLSDDEVLAEPEQLRAAQSRLSADGWDMSGPYYPSSFIRMRLATAEISEEILDQTYQPSIPGARERLQALSARSCEAWRTLPPQLKYKTNYWTTGLPPKVCQMLMITYLGFATTDFHIYRALALAQADPQAMTPLIQVSFDVVTMLMGLGEARIRDARAHRDFSYLLLLHGMPAAVVLIEALQKMGRQRPPLLALPEGITRASLVRTLSIFVGQLDTACEPSDTNKDVCTQASDALSRALDDVLNAPMVAVENHEAVEAQHGAAMTGYGNEIPDLGDTQPIVTFPDATTRTPQPHLPLHPHKRNRHRHPYSSGHIPVSGLLPTCKTIREEAKLIFYVANTFRLTVDDNTPHNSHAFLTRISKEACKAMAKVIIRYKAIEPSAVTHPRHSLQNIHHNLKATQAANPFKLEAFEEVKNQIIAYWHGWAGWLCWVTDKIGGLEKLEHEFNADYDPKDPLKGKRVGRIFTSLWDHHIDHELARCQDPAFVRLMVRSLQQDWARVGSDGVEEELAE</sequence>
<protein>
    <recommendedName>
        <fullName evidence="4">Xylanolytic transcriptional activator regulatory domain-containing protein</fullName>
    </recommendedName>
</protein>
<keyword evidence="6" id="KW-1185">Reference proteome</keyword>
<evidence type="ECO:0000313" key="6">
    <source>
        <dbReference type="Proteomes" id="UP001274830"/>
    </source>
</evidence>
<dbReference type="PANTHER" id="PTHR31001">
    <property type="entry name" value="UNCHARACTERIZED TRANSCRIPTIONAL REGULATORY PROTEIN"/>
    <property type="match status" value="1"/>
</dbReference>
<evidence type="ECO:0000256" key="2">
    <source>
        <dbReference type="ARBA" id="ARBA00023242"/>
    </source>
</evidence>
<dbReference type="EMBL" id="JAUTXT010000001">
    <property type="protein sequence ID" value="KAK3679719.1"/>
    <property type="molecule type" value="Genomic_DNA"/>
</dbReference>